<evidence type="ECO:0000313" key="2">
    <source>
        <dbReference type="EMBL" id="RUO51093.1"/>
    </source>
</evidence>
<dbReference type="AlphaFoldDB" id="A0A432XR01"/>
<protein>
    <submittedName>
        <fullName evidence="2">Uncharacterized protein</fullName>
    </submittedName>
</protein>
<dbReference type="Proteomes" id="UP000287330">
    <property type="component" value="Unassembled WGS sequence"/>
</dbReference>
<comment type="caution">
    <text evidence="2">The sequence shown here is derived from an EMBL/GenBank/DDBJ whole genome shotgun (WGS) entry which is preliminary data.</text>
</comment>
<keyword evidence="3" id="KW-1185">Reference proteome</keyword>
<dbReference type="OrthoDB" id="6174477at2"/>
<dbReference type="EMBL" id="PIPV01000013">
    <property type="protein sequence ID" value="RUO51093.1"/>
    <property type="molecule type" value="Genomic_DNA"/>
</dbReference>
<name>A0A432XR01_9GAMM</name>
<sequence>MRLCVIGNSHVGALKDSVSIVESSGIFSSVTFFAKGSDGMSDLIADTTNYRLVARSGALRRSLELTSGGLSEIDPEAYDIFLIYGLGLYPYFRHNKFVSEQLSDAHLADTFKNTLAHEVLSQLRHVTDKMVVLGHTPMKAAEIEKDQEIDPEYLKNIELMNSHESLLSYKATVISQPLDTICNKRSTKPDFTRGSVRMASGHANDGTQHPDNDLTHMNKAFGQLWWENLFQQLSR</sequence>
<evidence type="ECO:0000313" key="3">
    <source>
        <dbReference type="Proteomes" id="UP000287330"/>
    </source>
</evidence>
<reference evidence="3" key="1">
    <citation type="journal article" date="2018" name="Front. Microbiol.">
        <title>Genome-Based Analysis Reveals the Taxonomy and Diversity of the Family Idiomarinaceae.</title>
        <authorList>
            <person name="Liu Y."/>
            <person name="Lai Q."/>
            <person name="Shao Z."/>
        </authorList>
    </citation>
    <scope>NUCLEOTIDE SEQUENCE [LARGE SCALE GENOMIC DNA]</scope>
    <source>
        <strain evidence="3">F23</strain>
    </source>
</reference>
<dbReference type="RefSeq" id="WP_110576084.1">
    <property type="nucleotide sequence ID" value="NZ_PIPV01000013.1"/>
</dbReference>
<proteinExistence type="predicted"/>
<accession>A0A432XR01</accession>
<organism evidence="2 3">
    <name type="scientific">Idiomarina fontislapidosi</name>
    <dbReference type="NCBI Taxonomy" id="263723"/>
    <lineage>
        <taxon>Bacteria</taxon>
        <taxon>Pseudomonadati</taxon>
        <taxon>Pseudomonadota</taxon>
        <taxon>Gammaproteobacteria</taxon>
        <taxon>Alteromonadales</taxon>
        <taxon>Idiomarinaceae</taxon>
        <taxon>Idiomarina</taxon>
    </lineage>
</organism>
<feature type="region of interest" description="Disordered" evidence="1">
    <location>
        <begin position="192"/>
        <end position="211"/>
    </location>
</feature>
<gene>
    <name evidence="2" type="ORF">CWE25_11840</name>
</gene>
<evidence type="ECO:0000256" key="1">
    <source>
        <dbReference type="SAM" id="MobiDB-lite"/>
    </source>
</evidence>